<evidence type="ECO:0000313" key="3">
    <source>
        <dbReference type="Proteomes" id="UP000003011"/>
    </source>
</evidence>
<dbReference type="OrthoDB" id="9807498at2"/>
<dbReference type="STRING" id="679200.HMPREF9333_00057"/>
<protein>
    <recommendedName>
        <fullName evidence="1">Peptidase U32 collagenase domain-containing protein</fullName>
    </recommendedName>
</protein>
<accession>G5GER9</accession>
<keyword evidence="3" id="KW-1185">Reference proteome</keyword>
<sequence length="820" mass="92216">MGYVELLAPAGSYESLKAAVNAGADAVYIGGARFGARAYADNPDEELFIKGMDYAHRFGVKVYMTVNTLLKNNEIAELADYIKPYYEAGLDAVIVQDFGVFSIIRENFPALDIHASTQMGILGAGGAKKLFEMGASRVVPARELSFNEIREIKKNCDIEIECFVHGSLCYAYSGQCLMSSIIGTRSANRGRCAQTCRLAFDLYNPVKNDIAGGKNRTKKSAFTNLDAKKIAGKAYAEKSNKIGINNKYIGNKTGMLNASGEKNLLSCKDLCSLDLLPSIIEAGVDSLKIEGRMKSPVYTAGVVSIYRKYLELYYKSGTKGYNVEASDRKALLNLFDRGGQTDGYYNKHNGRDMVVMSAKPEFRETDTSLVKNIQEKYIDIENKLKISGTVVLKTGVPAKLELHAEILSRDKSLQCNNIKISYTGEIPQKALKISTSKEDVIKQLLKTGNTPYSFKNLEVVIEPELFIPNIHLNELRRKAIEALDFEILKIFRRKYEPAGYDNAGGCDISAKLSPDLQKAKKDDIKLHIVCEEKSQLEAVIDFCVRNVEKVGIQNNAKKLYTEHSKESFPVSELSFEADTISPRFWEINVKKMHDIGIKVNLYMPHIFRKEASEFFDLNRKYLIAAGFDGFIIRCLEAVDYLNNVFKGYEKPFYIFDYNMYAFNDIAGKCVKKMGADRLTLPVELNLKELKGLGYEDSELIAYGRLPMMISAQCLRKNTIGCDKKYSTLILKDRYNRDMPVKNKCEFCYNTIYNSLALSTLGISDSVKSLGVNIIRLYFTTESSKECVLIIERYIECFIMDIKTGEFSENFTRGHLKRGVE</sequence>
<organism evidence="2 3">
    <name type="scientific">Johnsonella ignava ATCC 51276</name>
    <dbReference type="NCBI Taxonomy" id="679200"/>
    <lineage>
        <taxon>Bacteria</taxon>
        <taxon>Bacillati</taxon>
        <taxon>Bacillota</taxon>
        <taxon>Clostridia</taxon>
        <taxon>Lachnospirales</taxon>
        <taxon>Lachnospiraceae</taxon>
        <taxon>Johnsonella</taxon>
    </lineage>
</organism>
<reference evidence="2 3" key="1">
    <citation type="submission" date="2011-08" db="EMBL/GenBank/DDBJ databases">
        <title>The Genome Sequence of Johnsonella ignava ATCC 51276.</title>
        <authorList>
            <consortium name="The Broad Institute Genome Sequencing Platform"/>
            <person name="Earl A."/>
            <person name="Ward D."/>
            <person name="Feldgarden M."/>
            <person name="Gevers D."/>
            <person name="Izard J."/>
            <person name="Blanton J.M."/>
            <person name="Baranova O.V."/>
            <person name="Dewhirst F.E."/>
            <person name="Young S.K."/>
            <person name="Zeng Q."/>
            <person name="Gargeya S."/>
            <person name="Fitzgerald M."/>
            <person name="Haas B."/>
            <person name="Abouelleil A."/>
            <person name="Alvarado L."/>
            <person name="Arachchi H.M."/>
            <person name="Berlin A."/>
            <person name="Brown A."/>
            <person name="Chapman S.B."/>
            <person name="Chen Z."/>
            <person name="Dunbar C."/>
            <person name="Freedman E."/>
            <person name="Gearin G."/>
            <person name="Gellesch M."/>
            <person name="Goldberg J."/>
            <person name="Griggs A."/>
            <person name="Gujja S."/>
            <person name="Heiman D."/>
            <person name="Howarth C."/>
            <person name="Larson L."/>
            <person name="Lui A."/>
            <person name="MacDonald P.J.P."/>
            <person name="Montmayeur A."/>
            <person name="Murphy C."/>
            <person name="Neiman D."/>
            <person name="Pearson M."/>
            <person name="Priest M."/>
            <person name="Roberts A."/>
            <person name="Saif S."/>
            <person name="Shea T."/>
            <person name="Shenoy N."/>
            <person name="Sisk P."/>
            <person name="Stolte C."/>
            <person name="Sykes S."/>
            <person name="Wortman J."/>
            <person name="Nusbaum C."/>
            <person name="Birren B."/>
        </authorList>
    </citation>
    <scope>NUCLEOTIDE SEQUENCE [LARGE SCALE GENOMIC DNA]</scope>
    <source>
        <strain evidence="2 3">ATCC 51276</strain>
    </source>
</reference>
<dbReference type="HOGENOM" id="CLU_011540_4_1_9"/>
<dbReference type="Proteomes" id="UP000003011">
    <property type="component" value="Unassembled WGS sequence"/>
</dbReference>
<comment type="caution">
    <text evidence="2">The sequence shown here is derived from an EMBL/GenBank/DDBJ whole genome shotgun (WGS) entry which is preliminary data.</text>
</comment>
<dbReference type="RefSeq" id="WP_005538972.1">
    <property type="nucleotide sequence ID" value="NZ_JH378829.1"/>
</dbReference>
<dbReference type="InterPro" id="IPR001539">
    <property type="entry name" value="Peptidase_U32"/>
</dbReference>
<dbReference type="AlphaFoldDB" id="G5GER9"/>
<dbReference type="Pfam" id="PF12392">
    <property type="entry name" value="DUF3656"/>
    <property type="match status" value="1"/>
</dbReference>
<dbReference type="PROSITE" id="PS01276">
    <property type="entry name" value="PEPTIDASE_U32"/>
    <property type="match status" value="1"/>
</dbReference>
<gene>
    <name evidence="2" type="ORF">HMPREF9333_00057</name>
</gene>
<feature type="domain" description="Peptidase U32 collagenase" evidence="1">
    <location>
        <begin position="362"/>
        <end position="484"/>
    </location>
</feature>
<dbReference type="InterPro" id="IPR051454">
    <property type="entry name" value="RNA/ubiquinone_mod_enzymes"/>
</dbReference>
<name>G5GER9_9FIRM</name>
<dbReference type="EMBL" id="ACZL01000003">
    <property type="protein sequence ID" value="EHI56610.1"/>
    <property type="molecule type" value="Genomic_DNA"/>
</dbReference>
<dbReference type="PATRIC" id="fig|679200.3.peg.62"/>
<dbReference type="eggNOG" id="COG0826">
    <property type="taxonomic scope" value="Bacteria"/>
</dbReference>
<dbReference type="InterPro" id="IPR020988">
    <property type="entry name" value="Pept_U32_collagenase"/>
</dbReference>
<dbReference type="Pfam" id="PF01136">
    <property type="entry name" value="Peptidase_U32"/>
    <property type="match status" value="1"/>
</dbReference>
<dbReference type="PANTHER" id="PTHR30217:SF10">
    <property type="entry name" value="23S RRNA 5-HYDROXYCYTIDINE C2501 SYNTHASE"/>
    <property type="match status" value="1"/>
</dbReference>
<evidence type="ECO:0000313" key="2">
    <source>
        <dbReference type="EMBL" id="EHI56610.1"/>
    </source>
</evidence>
<proteinExistence type="predicted"/>
<dbReference type="PANTHER" id="PTHR30217">
    <property type="entry name" value="PEPTIDASE U32 FAMILY"/>
    <property type="match status" value="1"/>
</dbReference>
<evidence type="ECO:0000259" key="1">
    <source>
        <dbReference type="Pfam" id="PF12392"/>
    </source>
</evidence>